<gene>
    <name evidence="2" type="ORF">bsdE14_20160</name>
</gene>
<dbReference type="SUPFAM" id="SSF55729">
    <property type="entry name" value="Acyl-CoA N-acyltransferases (Nat)"/>
    <property type="match status" value="1"/>
</dbReference>
<protein>
    <submittedName>
        <fullName evidence="2">Alanine acetyltransferase</fullName>
    </submittedName>
</protein>
<organism evidence="2 3">
    <name type="scientific">Clostridium omnivorum</name>
    <dbReference type="NCBI Taxonomy" id="1604902"/>
    <lineage>
        <taxon>Bacteria</taxon>
        <taxon>Bacillati</taxon>
        <taxon>Bacillota</taxon>
        <taxon>Clostridia</taxon>
        <taxon>Eubacteriales</taxon>
        <taxon>Clostridiaceae</taxon>
        <taxon>Clostridium</taxon>
    </lineage>
</organism>
<keyword evidence="3" id="KW-1185">Reference proteome</keyword>
<comment type="caution">
    <text evidence="2">The sequence shown here is derived from an EMBL/GenBank/DDBJ whole genome shotgun (WGS) entry which is preliminary data.</text>
</comment>
<accession>A0ABQ5N654</accession>
<dbReference type="PANTHER" id="PTHR43415:SF3">
    <property type="entry name" value="GNAT-FAMILY ACETYLTRANSFERASE"/>
    <property type="match status" value="1"/>
</dbReference>
<evidence type="ECO:0000313" key="3">
    <source>
        <dbReference type="Proteomes" id="UP001208567"/>
    </source>
</evidence>
<name>A0ABQ5N654_9CLOT</name>
<proteinExistence type="predicted"/>
<dbReference type="Pfam" id="PF00583">
    <property type="entry name" value="Acetyltransf_1"/>
    <property type="match status" value="1"/>
</dbReference>
<dbReference type="PROSITE" id="PS51186">
    <property type="entry name" value="GNAT"/>
    <property type="match status" value="1"/>
</dbReference>
<dbReference type="RefSeq" id="WP_264849873.1">
    <property type="nucleotide sequence ID" value="NZ_BRXR01000001.1"/>
</dbReference>
<dbReference type="InterPro" id="IPR000182">
    <property type="entry name" value="GNAT_dom"/>
</dbReference>
<evidence type="ECO:0000313" key="2">
    <source>
        <dbReference type="EMBL" id="GLC30606.1"/>
    </source>
</evidence>
<dbReference type="Proteomes" id="UP001208567">
    <property type="component" value="Unassembled WGS sequence"/>
</dbReference>
<sequence>MDVQIILKETKLKNGDTLILRKPTTEDAVKMIQYLNTVGGESNNLLFGKGEFRLSVEQEMEHIKNVNADSNSLMIIGAINDNIISIAGIMTPNRKRIAHNGDVAISVKKEYWSNGIGSEVMSELISFAKKNGTIKNVSLGVRAGNETAIKLYEKFGFQKVGLHKNFFNIDGDFYDEILMDLYL</sequence>
<dbReference type="EMBL" id="BRXR01000001">
    <property type="protein sequence ID" value="GLC30606.1"/>
    <property type="molecule type" value="Genomic_DNA"/>
</dbReference>
<dbReference type="InterPro" id="IPR016181">
    <property type="entry name" value="Acyl_CoA_acyltransferase"/>
</dbReference>
<dbReference type="PANTHER" id="PTHR43415">
    <property type="entry name" value="SPERMIDINE N(1)-ACETYLTRANSFERASE"/>
    <property type="match status" value="1"/>
</dbReference>
<evidence type="ECO:0000259" key="1">
    <source>
        <dbReference type="PROSITE" id="PS51186"/>
    </source>
</evidence>
<dbReference type="Gene3D" id="3.40.630.30">
    <property type="match status" value="1"/>
</dbReference>
<reference evidence="2 3" key="1">
    <citation type="journal article" date="2024" name="Int. J. Syst. Evol. Microbiol.">
        <title>Clostridium omnivorum sp. nov., isolated from anoxic soil under the treatment of reductive soil disinfestation.</title>
        <authorList>
            <person name="Ueki A."/>
            <person name="Tonouchi A."/>
            <person name="Kaku N."/>
            <person name="Honma S."/>
            <person name="Ueki K."/>
        </authorList>
    </citation>
    <scope>NUCLEOTIDE SEQUENCE [LARGE SCALE GENOMIC DNA]</scope>
    <source>
        <strain evidence="2 3">E14</strain>
    </source>
</reference>
<feature type="domain" description="N-acetyltransferase" evidence="1">
    <location>
        <begin position="18"/>
        <end position="183"/>
    </location>
</feature>